<dbReference type="PANTHER" id="PTHR47200">
    <property type="entry name" value="THYLAKOID LUMENAL 15 KDA PROTEIN 1, CHLOROPLASTIC"/>
    <property type="match status" value="1"/>
</dbReference>
<reference evidence="1 2" key="1">
    <citation type="submission" date="2016-09" db="EMBL/GenBank/DDBJ databases">
        <title>Extensive genetic diversity and differential bi-allelic expression allows diatom success in the polar Southern Ocean.</title>
        <authorList>
            <consortium name="DOE Joint Genome Institute"/>
            <person name="Mock T."/>
            <person name="Otillar R.P."/>
            <person name="Strauss J."/>
            <person name="Dupont C."/>
            <person name="Frickenhaus S."/>
            <person name="Maumus F."/>
            <person name="Mcmullan M."/>
            <person name="Sanges R."/>
            <person name="Schmutz J."/>
            <person name="Toseland A."/>
            <person name="Valas R."/>
            <person name="Veluchamy A."/>
            <person name="Ward B.J."/>
            <person name="Allen A."/>
            <person name="Barry K."/>
            <person name="Falciatore A."/>
            <person name="Ferrante M."/>
            <person name="Fortunato A.E."/>
            <person name="Gloeckner G."/>
            <person name="Gruber A."/>
            <person name="Hipkin R."/>
            <person name="Janech M."/>
            <person name="Kroth P."/>
            <person name="Leese F."/>
            <person name="Lindquist E."/>
            <person name="Lyon B.R."/>
            <person name="Martin J."/>
            <person name="Mayer C."/>
            <person name="Parker M."/>
            <person name="Quesneville H."/>
            <person name="Raymond J."/>
            <person name="Uhlig C."/>
            <person name="Valentin K.U."/>
            <person name="Worden A.Z."/>
            <person name="Armbrust E.V."/>
            <person name="Bowler C."/>
            <person name="Green B."/>
            <person name="Moulton V."/>
            <person name="Van Oosterhout C."/>
            <person name="Grigoriev I."/>
        </authorList>
    </citation>
    <scope>NUCLEOTIDE SEQUENCE [LARGE SCALE GENOMIC DNA]</scope>
    <source>
        <strain evidence="1 2">CCMP1102</strain>
    </source>
</reference>
<dbReference type="AlphaFoldDB" id="A0A1E7ER21"/>
<proteinExistence type="predicted"/>
<feature type="non-terminal residue" evidence="1">
    <location>
        <position position="127"/>
    </location>
</feature>
<gene>
    <name evidence="1" type="ORF">FRACYDRAFT_144493</name>
</gene>
<accession>A0A1E7ER21</accession>
<dbReference type="PANTHER" id="PTHR47200:SF2">
    <property type="entry name" value="THYLAKOID LUMENAL 15 KDA PROTEIN 1, CHLOROPLASTIC"/>
    <property type="match status" value="1"/>
</dbReference>
<protein>
    <recommendedName>
        <fullName evidence="3">Pentapeptide repeat-containing protein</fullName>
    </recommendedName>
</protein>
<keyword evidence="2" id="KW-1185">Reference proteome</keyword>
<name>A0A1E7ER21_9STRA</name>
<organism evidence="1 2">
    <name type="scientific">Fragilariopsis cylindrus CCMP1102</name>
    <dbReference type="NCBI Taxonomy" id="635003"/>
    <lineage>
        <taxon>Eukaryota</taxon>
        <taxon>Sar</taxon>
        <taxon>Stramenopiles</taxon>
        <taxon>Ochrophyta</taxon>
        <taxon>Bacillariophyta</taxon>
        <taxon>Bacillariophyceae</taxon>
        <taxon>Bacillariophycidae</taxon>
        <taxon>Bacillariales</taxon>
        <taxon>Bacillariaceae</taxon>
        <taxon>Fragilariopsis</taxon>
    </lineage>
</organism>
<dbReference type="EMBL" id="KV784381">
    <property type="protein sequence ID" value="OEU08392.1"/>
    <property type="molecule type" value="Genomic_DNA"/>
</dbReference>
<sequence length="127" mass="14188">ISNQDFSNQNYKLKDFTQVLARKTNFQKSIFTGCRFQNAYLIDADFGSADLRGVSFERTNMENVVLTNAIASGAYFDQNLLEAKSVENVDFTDAQIPDKILPVLCERPDMKGTNPTTGVDTRDSAMC</sequence>
<dbReference type="InParanoid" id="A0A1E7ER21"/>
<evidence type="ECO:0008006" key="3">
    <source>
        <dbReference type="Google" id="ProtNLM"/>
    </source>
</evidence>
<dbReference type="KEGG" id="fcy:FRACYDRAFT_144493"/>
<dbReference type="OrthoDB" id="9989223at2759"/>
<dbReference type="Gene3D" id="2.160.20.80">
    <property type="entry name" value="E3 ubiquitin-protein ligase SopA"/>
    <property type="match status" value="1"/>
</dbReference>
<dbReference type="InterPro" id="IPR001646">
    <property type="entry name" value="5peptide_repeat"/>
</dbReference>
<evidence type="ECO:0000313" key="1">
    <source>
        <dbReference type="EMBL" id="OEU08392.1"/>
    </source>
</evidence>
<dbReference type="InterPro" id="IPR044213">
    <property type="entry name" value="At2g44920-like"/>
</dbReference>
<dbReference type="SUPFAM" id="SSF141571">
    <property type="entry name" value="Pentapeptide repeat-like"/>
    <property type="match status" value="1"/>
</dbReference>
<feature type="non-terminal residue" evidence="1">
    <location>
        <position position="1"/>
    </location>
</feature>
<dbReference type="Proteomes" id="UP000095751">
    <property type="component" value="Unassembled WGS sequence"/>
</dbReference>
<dbReference type="Pfam" id="PF00805">
    <property type="entry name" value="Pentapeptide"/>
    <property type="match status" value="1"/>
</dbReference>
<evidence type="ECO:0000313" key="2">
    <source>
        <dbReference type="Proteomes" id="UP000095751"/>
    </source>
</evidence>